<protein>
    <submittedName>
        <fullName evidence="1">Uncharacterized protein</fullName>
    </submittedName>
</protein>
<sequence>MVETTPSRDNLCHLRSASRDERLHPIHGLAAEVVAQILACLDSGSLLSAILAHPLFHATFQVFQQHILKEVLLRLVPLRLLPLSFATYEAESMDYSDWNRIRRLLDRVHVGQVQSSSPPPGLPPLPLTHRMVAAMERVHLMVEYFTADFAQQAIPRFSRIFETTRPATSSPSEELRILRAFYRFQLYCNIFGRKAIKSARQANLTAPVSEDEDWARPTLPRKSLEDMRRELESFFWPWHPWANEQLACVFEYLETVISVFFDDVAAHDVEWGWRKVDWVEPSVAIPHRRFLLFNGLGLPYRLRQSDEFETWKSLLDSADVSRTWSGNERTVTMASSLTESVVRRSATNVEDADDLRGLEGQAAWKGIDDAATLPAQLWRVANVPYASVFDRTNLLLRDAGYVFWDGYVGETAKVMERVEHCSWTFNGRLLPHELPKLLQAMRRSWRERSKIWLEGGWGYWADGRLLS</sequence>
<reference evidence="1" key="1">
    <citation type="journal article" date="2023" name="Mol. Phylogenet. Evol.">
        <title>Genome-scale phylogeny and comparative genomics of the fungal order Sordariales.</title>
        <authorList>
            <person name="Hensen N."/>
            <person name="Bonometti L."/>
            <person name="Westerberg I."/>
            <person name="Brannstrom I.O."/>
            <person name="Guillou S."/>
            <person name="Cros-Aarteil S."/>
            <person name="Calhoun S."/>
            <person name="Haridas S."/>
            <person name="Kuo A."/>
            <person name="Mondo S."/>
            <person name="Pangilinan J."/>
            <person name="Riley R."/>
            <person name="LaButti K."/>
            <person name="Andreopoulos B."/>
            <person name="Lipzen A."/>
            <person name="Chen C."/>
            <person name="Yan M."/>
            <person name="Daum C."/>
            <person name="Ng V."/>
            <person name="Clum A."/>
            <person name="Steindorff A."/>
            <person name="Ohm R.A."/>
            <person name="Martin F."/>
            <person name="Silar P."/>
            <person name="Natvig D.O."/>
            <person name="Lalanne C."/>
            <person name="Gautier V."/>
            <person name="Ament-Velasquez S.L."/>
            <person name="Kruys A."/>
            <person name="Hutchinson M.I."/>
            <person name="Powell A.J."/>
            <person name="Barry K."/>
            <person name="Miller A.N."/>
            <person name="Grigoriev I.V."/>
            <person name="Debuchy R."/>
            <person name="Gladieux P."/>
            <person name="Hiltunen Thoren M."/>
            <person name="Johannesson H."/>
        </authorList>
    </citation>
    <scope>NUCLEOTIDE SEQUENCE</scope>
    <source>
        <strain evidence="1">CBS 168.71</strain>
    </source>
</reference>
<dbReference type="Proteomes" id="UP001278766">
    <property type="component" value="Unassembled WGS sequence"/>
</dbReference>
<evidence type="ECO:0000313" key="2">
    <source>
        <dbReference type="Proteomes" id="UP001278766"/>
    </source>
</evidence>
<dbReference type="AlphaFoldDB" id="A0AAE0HIV9"/>
<keyword evidence="2" id="KW-1185">Reference proteome</keyword>
<dbReference type="RefSeq" id="XP_062659935.1">
    <property type="nucleotide sequence ID" value="XM_062806024.1"/>
</dbReference>
<comment type="caution">
    <text evidence="1">The sequence shown here is derived from an EMBL/GenBank/DDBJ whole genome shotgun (WGS) entry which is preliminary data.</text>
</comment>
<reference evidence="1" key="2">
    <citation type="submission" date="2023-06" db="EMBL/GenBank/DDBJ databases">
        <authorList>
            <consortium name="Lawrence Berkeley National Laboratory"/>
            <person name="Haridas S."/>
            <person name="Hensen N."/>
            <person name="Bonometti L."/>
            <person name="Westerberg I."/>
            <person name="Brannstrom I.O."/>
            <person name="Guillou S."/>
            <person name="Cros-Aarteil S."/>
            <person name="Calhoun S."/>
            <person name="Kuo A."/>
            <person name="Mondo S."/>
            <person name="Pangilinan J."/>
            <person name="Riley R."/>
            <person name="Labutti K."/>
            <person name="Andreopoulos B."/>
            <person name="Lipzen A."/>
            <person name="Chen C."/>
            <person name="Yanf M."/>
            <person name="Daum C."/>
            <person name="Ng V."/>
            <person name="Clum A."/>
            <person name="Steindorff A."/>
            <person name="Ohm R."/>
            <person name="Martin F."/>
            <person name="Silar P."/>
            <person name="Natvig D."/>
            <person name="Lalanne C."/>
            <person name="Gautier V."/>
            <person name="Ament-Velasquez S.L."/>
            <person name="Kruys A."/>
            <person name="Hutchinson M.I."/>
            <person name="Powell A.J."/>
            <person name="Barry K."/>
            <person name="Miller A.N."/>
            <person name="Grigoriev I.V."/>
            <person name="Debuchy R."/>
            <person name="Gladieux P."/>
            <person name="Thoren M.H."/>
            <person name="Johannesson H."/>
        </authorList>
    </citation>
    <scope>NUCLEOTIDE SEQUENCE</scope>
    <source>
        <strain evidence="1">CBS 168.71</strain>
    </source>
</reference>
<dbReference type="EMBL" id="JAUEPN010000004">
    <property type="protein sequence ID" value="KAK3296421.1"/>
    <property type="molecule type" value="Genomic_DNA"/>
</dbReference>
<gene>
    <name evidence="1" type="ORF">B0H64DRAFT_432968</name>
</gene>
<proteinExistence type="predicted"/>
<dbReference type="GeneID" id="87842972"/>
<organism evidence="1 2">
    <name type="scientific">Chaetomium fimeti</name>
    <dbReference type="NCBI Taxonomy" id="1854472"/>
    <lineage>
        <taxon>Eukaryota</taxon>
        <taxon>Fungi</taxon>
        <taxon>Dikarya</taxon>
        <taxon>Ascomycota</taxon>
        <taxon>Pezizomycotina</taxon>
        <taxon>Sordariomycetes</taxon>
        <taxon>Sordariomycetidae</taxon>
        <taxon>Sordariales</taxon>
        <taxon>Chaetomiaceae</taxon>
        <taxon>Chaetomium</taxon>
    </lineage>
</organism>
<name>A0AAE0HIV9_9PEZI</name>
<evidence type="ECO:0000313" key="1">
    <source>
        <dbReference type="EMBL" id="KAK3296421.1"/>
    </source>
</evidence>
<accession>A0AAE0HIV9</accession>